<dbReference type="CDD" id="cd01949">
    <property type="entry name" value="GGDEF"/>
    <property type="match status" value="1"/>
</dbReference>
<feature type="transmembrane region" description="Helical" evidence="1">
    <location>
        <begin position="249"/>
        <end position="274"/>
    </location>
</feature>
<dbReference type="Pfam" id="PF00990">
    <property type="entry name" value="GGDEF"/>
    <property type="match status" value="1"/>
</dbReference>
<keyword evidence="1" id="KW-0812">Transmembrane</keyword>
<dbReference type="SUPFAM" id="SSF55073">
    <property type="entry name" value="Nucleotide cyclase"/>
    <property type="match status" value="1"/>
</dbReference>
<keyword evidence="6" id="KW-0548">Nucleotidyltransferase</keyword>
<accession>A0ABT8T6X7</accession>
<dbReference type="EC" id="2.7.7.65" evidence="6"/>
<dbReference type="PROSITE" id="PS50113">
    <property type="entry name" value="PAC"/>
    <property type="match status" value="1"/>
</dbReference>
<dbReference type="PROSITE" id="PS50883">
    <property type="entry name" value="EAL"/>
    <property type="match status" value="1"/>
</dbReference>
<dbReference type="InterPro" id="IPR052155">
    <property type="entry name" value="Biofilm_reg_signaling"/>
</dbReference>
<dbReference type="InterPro" id="IPR035965">
    <property type="entry name" value="PAS-like_dom_sf"/>
</dbReference>
<dbReference type="Pfam" id="PF13426">
    <property type="entry name" value="PAS_9"/>
    <property type="match status" value="3"/>
</dbReference>
<organism evidence="6 7">
    <name type="scientific">Campylobacter magnus</name>
    <dbReference type="NCBI Taxonomy" id="3026462"/>
    <lineage>
        <taxon>Bacteria</taxon>
        <taxon>Pseudomonadati</taxon>
        <taxon>Campylobacterota</taxon>
        <taxon>Epsilonproteobacteria</taxon>
        <taxon>Campylobacterales</taxon>
        <taxon>Campylobacteraceae</taxon>
        <taxon>Campylobacter</taxon>
    </lineage>
</organism>
<feature type="transmembrane region" description="Helical" evidence="1">
    <location>
        <begin position="12"/>
        <end position="36"/>
    </location>
</feature>
<protein>
    <submittedName>
        <fullName evidence="6">Diguanylate cyclase</fullName>
        <ecNumber evidence="6">2.7.7.65</ecNumber>
    </submittedName>
</protein>
<keyword evidence="6" id="KW-0808">Transferase</keyword>
<dbReference type="InterPro" id="IPR035919">
    <property type="entry name" value="EAL_sf"/>
</dbReference>
<keyword evidence="7" id="KW-1185">Reference proteome</keyword>
<dbReference type="SMART" id="SM00086">
    <property type="entry name" value="PAC"/>
    <property type="match status" value="1"/>
</dbReference>
<comment type="caution">
    <text evidence="6">The sequence shown here is derived from an EMBL/GenBank/DDBJ whole genome shotgun (WGS) entry which is preliminary data.</text>
</comment>
<dbReference type="SMART" id="SM00267">
    <property type="entry name" value="GGDEF"/>
    <property type="match status" value="1"/>
</dbReference>
<dbReference type="GO" id="GO:0052621">
    <property type="term" value="F:diguanylate cyclase activity"/>
    <property type="evidence" value="ECO:0007669"/>
    <property type="project" value="UniProtKB-EC"/>
</dbReference>
<dbReference type="CDD" id="cd00130">
    <property type="entry name" value="PAS"/>
    <property type="match status" value="1"/>
</dbReference>
<dbReference type="Proteomes" id="UP001171111">
    <property type="component" value="Unassembled WGS sequence"/>
</dbReference>
<dbReference type="PANTHER" id="PTHR44757">
    <property type="entry name" value="DIGUANYLATE CYCLASE DGCP"/>
    <property type="match status" value="1"/>
</dbReference>
<dbReference type="PROSITE" id="PS50112">
    <property type="entry name" value="PAS"/>
    <property type="match status" value="1"/>
</dbReference>
<evidence type="ECO:0000259" key="5">
    <source>
        <dbReference type="PROSITE" id="PS50887"/>
    </source>
</evidence>
<evidence type="ECO:0000259" key="3">
    <source>
        <dbReference type="PROSITE" id="PS50113"/>
    </source>
</evidence>
<dbReference type="InterPro" id="IPR000014">
    <property type="entry name" value="PAS"/>
</dbReference>
<name>A0ABT8T6X7_9BACT</name>
<evidence type="ECO:0000313" key="7">
    <source>
        <dbReference type="Proteomes" id="UP001171111"/>
    </source>
</evidence>
<dbReference type="SUPFAM" id="SSF55785">
    <property type="entry name" value="PYP-like sensor domain (PAS domain)"/>
    <property type="match status" value="2"/>
</dbReference>
<dbReference type="SUPFAM" id="SSF141868">
    <property type="entry name" value="EAL domain-like"/>
    <property type="match status" value="1"/>
</dbReference>
<keyword evidence="1" id="KW-1133">Transmembrane helix</keyword>
<dbReference type="Gene3D" id="3.30.450.20">
    <property type="entry name" value="PAS domain"/>
    <property type="match status" value="2"/>
</dbReference>
<dbReference type="InterPro" id="IPR000160">
    <property type="entry name" value="GGDEF_dom"/>
</dbReference>
<dbReference type="InterPro" id="IPR029787">
    <property type="entry name" value="Nucleotide_cyclase"/>
</dbReference>
<dbReference type="InterPro" id="IPR043128">
    <property type="entry name" value="Rev_trsase/Diguanyl_cyclase"/>
</dbReference>
<feature type="domain" description="GGDEF" evidence="5">
    <location>
        <begin position="861"/>
        <end position="1006"/>
    </location>
</feature>
<evidence type="ECO:0000313" key="6">
    <source>
        <dbReference type="EMBL" id="MDO2408924.1"/>
    </source>
</evidence>
<dbReference type="PANTHER" id="PTHR44757:SF2">
    <property type="entry name" value="BIOFILM ARCHITECTURE MAINTENANCE PROTEIN MBAA"/>
    <property type="match status" value="1"/>
</dbReference>
<evidence type="ECO:0000259" key="2">
    <source>
        <dbReference type="PROSITE" id="PS50112"/>
    </source>
</evidence>
<dbReference type="NCBIfam" id="TIGR00229">
    <property type="entry name" value="sensory_box"/>
    <property type="match status" value="1"/>
</dbReference>
<dbReference type="PROSITE" id="PS50887">
    <property type="entry name" value="GGDEF"/>
    <property type="match status" value="1"/>
</dbReference>
<dbReference type="Gene3D" id="3.30.70.270">
    <property type="match status" value="1"/>
</dbReference>
<dbReference type="EMBL" id="JAULJQ010000002">
    <property type="protein sequence ID" value="MDO2408924.1"/>
    <property type="molecule type" value="Genomic_DNA"/>
</dbReference>
<dbReference type="InterPro" id="IPR000700">
    <property type="entry name" value="PAS-assoc_C"/>
</dbReference>
<dbReference type="RefSeq" id="WP_302243692.1">
    <property type="nucleotide sequence ID" value="NZ_JAULJQ010000002.1"/>
</dbReference>
<sequence>MNNTIEHNLLKRFYSTLVLSSIFTIFFIVIVIYMAINQEKNELKLKNEHYSTLLVSSIDSALRELKVSLASDTLEQRSSMLFENHEFLHAVYLLDKNHKILNSYTRNDDYIVEPNFLLSELESGEILIDKFAYDDNKDSEVYELVAYNLNDKTAIMLLNIKKIARLVLDGSKNSYMVDKDGFIYDGVNDNAWLNIYDELSLDDDWKNSHADFSVFKSKDAWVYYAVDYLPNLKIAVFSEVKISEIFKRYLLVGILIFVCLALLFFILAELFFYIKNYIIVPLRQFKVFLKSFEKGKFIVQDFGQNSDFSKFYDRLSRIFYNIKNLEQDLGFYKNEHKLLFESSDLIIIYVNAKDDRIVSCSNAALEFYKYSEDEFLTKNFFDLEDESLYSSYLADFTNSVDVVHVHKTRFGERRFVSISRGHMLKDLAAFHVYVINDLTNIIRLHSMIKDMVNIAQTGPCLILSLNKKLEVIGATQNIIDTLGYNREYIIQKTLRLSDIISDKGKLADLERHFNSHSDAVIDDVLQINRENGQKVWHIMRFEPLDDKKRASGDIWAYAYFRDVSSIYKELRALKSDLELQREQLQGSSLMAWQYDVETGLFDLPVSFFDLLGQDKLNTALTAKILPKYIEKNYVDLLIEEIEQAIKNHKHTIDIELKATSRLQVDVWLKFKGHFAKIKTKDEEEKEVVLGVLENISDKITEEARLNLLATIFDNSKESILITDEQRNIIQVNSAFTDTTGYSEAEVLGEHPTLLNSNRYNKDFFKNMWKSIEKTGSWKGEIYDIRKDGTEFPQILSISAVRDRTGKITNYIGISTDITNLKQKENELEKIAYYDALTGLPNKRKFLKLLEENIEEATVNNKKFALFFMDLDGFKAANDTYGHNCGDEVLKLVGNRLETIVHKKNDMISIMEHKGNIVSRLGGDEFVLIIKDFDDLNDVRKLANEIIDRIGRAFIIGNYNVYIGATIGITYYPQSNIVDTDVLLEQADWAMYQAKLAGKNRYYEFNDTSAMIFKEYKDLLSRFESFDEENFIVIYQPIYDIARKKVLAFEVSINLKDTKTKLSTSDLSNLLSQKYWFVDLNIWIIKSAYEAFRKNGLYDVNIYINIPISQLNSNAFYRKFKEFAKDKYLGNMRILVNDIFTMRNPANEVNEVVNRYKEFGIDFMVDELDEKTIELASELKVSNMRVTRAYTKGLLKELGIIDKLSDMLATCKAENKILCTKNVENAQIFKILSLIGFEFMTGDFIYPAVSGGELSEAITELSKKENIFTQLASSDSKSKTSMMNLFKFLIFMSYELESILQLVNDKNLKLFNKNEYENTFASLREAQDEDLAFVCDDANEIIKNTLKLKTTLKADENIDISVIKQQIINEQNRLINLISGE</sequence>
<dbReference type="SMART" id="SM00091">
    <property type="entry name" value="PAS"/>
    <property type="match status" value="3"/>
</dbReference>
<proteinExistence type="predicted"/>
<evidence type="ECO:0000259" key="4">
    <source>
        <dbReference type="PROSITE" id="PS50883"/>
    </source>
</evidence>
<feature type="domain" description="EAL" evidence="4">
    <location>
        <begin position="1008"/>
        <end position="1261"/>
    </location>
</feature>
<evidence type="ECO:0000256" key="1">
    <source>
        <dbReference type="SAM" id="Phobius"/>
    </source>
</evidence>
<feature type="domain" description="PAS" evidence="2">
    <location>
        <begin position="704"/>
        <end position="749"/>
    </location>
</feature>
<reference evidence="6 7" key="1">
    <citation type="submission" date="2023-06" db="EMBL/GenBank/DDBJ databases">
        <title>Campylobacter magnum sp. nov., isolated from cecal contents of domestic pigs (Sus scrofa domesticus).</title>
        <authorList>
            <person name="Papic B."/>
            <person name="Gruntar I."/>
        </authorList>
    </citation>
    <scope>NUCLEOTIDE SEQUENCE [LARGE SCALE GENOMIC DNA]</scope>
    <source>
        <strain evidence="7">34484-21</strain>
    </source>
</reference>
<dbReference type="Pfam" id="PF00563">
    <property type="entry name" value="EAL"/>
    <property type="match status" value="1"/>
</dbReference>
<dbReference type="InterPro" id="IPR001633">
    <property type="entry name" value="EAL_dom"/>
</dbReference>
<dbReference type="Gene3D" id="3.20.20.450">
    <property type="entry name" value="EAL domain"/>
    <property type="match status" value="1"/>
</dbReference>
<dbReference type="SMART" id="SM00052">
    <property type="entry name" value="EAL"/>
    <property type="match status" value="1"/>
</dbReference>
<feature type="domain" description="PAC" evidence="3">
    <location>
        <begin position="777"/>
        <end position="829"/>
    </location>
</feature>
<dbReference type="InterPro" id="IPR001610">
    <property type="entry name" value="PAC"/>
</dbReference>
<dbReference type="NCBIfam" id="TIGR00254">
    <property type="entry name" value="GGDEF"/>
    <property type="match status" value="1"/>
</dbReference>
<gene>
    <name evidence="6" type="ORF">Q2362_02265</name>
</gene>
<keyword evidence="1" id="KW-0472">Membrane</keyword>